<name>A0ABQ8FD71_9FUNG</name>
<reference evidence="1 2" key="1">
    <citation type="submission" date="2021-02" db="EMBL/GenBank/DDBJ databases">
        <title>Variation within the Batrachochytrium salamandrivorans European outbreak.</title>
        <authorList>
            <person name="Kelly M."/>
            <person name="Pasmans F."/>
            <person name="Shea T.P."/>
            <person name="Munoz J.F."/>
            <person name="Carranza S."/>
            <person name="Cuomo C.A."/>
            <person name="Martel A."/>
        </authorList>
    </citation>
    <scope>NUCLEOTIDE SEQUENCE [LARGE SCALE GENOMIC DNA]</scope>
    <source>
        <strain evidence="1 2">AMFP18/2</strain>
    </source>
</reference>
<evidence type="ECO:0000313" key="2">
    <source>
        <dbReference type="Proteomes" id="UP001648503"/>
    </source>
</evidence>
<comment type="caution">
    <text evidence="1">The sequence shown here is derived from an EMBL/GenBank/DDBJ whole genome shotgun (WGS) entry which is preliminary data.</text>
</comment>
<dbReference type="PANTHER" id="PTHR37331:SF1">
    <property type="entry name" value="YALI0F11671P"/>
    <property type="match status" value="1"/>
</dbReference>
<protein>
    <submittedName>
        <fullName evidence="1">Uncharacterized protein</fullName>
    </submittedName>
</protein>
<keyword evidence="2" id="KW-1185">Reference proteome</keyword>
<proteinExistence type="predicted"/>
<gene>
    <name evidence="1" type="ORF">BASA50_006393</name>
</gene>
<accession>A0ABQ8FD71</accession>
<dbReference type="EMBL" id="JAFCIX010000330">
    <property type="protein sequence ID" value="KAH6594717.1"/>
    <property type="molecule type" value="Genomic_DNA"/>
</dbReference>
<organism evidence="1 2">
    <name type="scientific">Batrachochytrium salamandrivorans</name>
    <dbReference type="NCBI Taxonomy" id="1357716"/>
    <lineage>
        <taxon>Eukaryota</taxon>
        <taxon>Fungi</taxon>
        <taxon>Fungi incertae sedis</taxon>
        <taxon>Chytridiomycota</taxon>
        <taxon>Chytridiomycota incertae sedis</taxon>
        <taxon>Chytridiomycetes</taxon>
        <taxon>Rhizophydiales</taxon>
        <taxon>Rhizophydiales incertae sedis</taxon>
        <taxon>Batrachochytrium</taxon>
    </lineage>
</organism>
<sequence>MIVACAHRSIPSALKRCISLVQPQSVLYRDISYKLKSFNPASDFGITYDYELYLVQPECREEMALTFISPTRPGYVLSDENIIGWLERRALPSNPAPGNPTDMAPIINPKMFKPNPMFEAKLHKVIADNIHKDETVQALANYQKEGHMNINDERIFTPWGRVSNPEDILGVILVEKGIVQLGSYQRMPTHRIFSTNGLCKLSKTLHEILLRI</sequence>
<dbReference type="PANTHER" id="PTHR37331">
    <property type="entry name" value="YALI0F11671P"/>
    <property type="match status" value="1"/>
</dbReference>
<dbReference type="Proteomes" id="UP001648503">
    <property type="component" value="Unassembled WGS sequence"/>
</dbReference>
<evidence type="ECO:0000313" key="1">
    <source>
        <dbReference type="EMBL" id="KAH6594717.1"/>
    </source>
</evidence>